<organism evidence="3 4">
    <name type="scientific">Durusdinium trenchii</name>
    <dbReference type="NCBI Taxonomy" id="1381693"/>
    <lineage>
        <taxon>Eukaryota</taxon>
        <taxon>Sar</taxon>
        <taxon>Alveolata</taxon>
        <taxon>Dinophyceae</taxon>
        <taxon>Suessiales</taxon>
        <taxon>Symbiodiniaceae</taxon>
        <taxon>Durusdinium</taxon>
    </lineage>
</organism>
<dbReference type="InterPro" id="IPR008984">
    <property type="entry name" value="SMAD_FHA_dom_sf"/>
</dbReference>
<proteinExistence type="predicted"/>
<dbReference type="SUPFAM" id="SSF49879">
    <property type="entry name" value="SMAD/FHA domain"/>
    <property type="match status" value="1"/>
</dbReference>
<dbReference type="Pfam" id="PF00498">
    <property type="entry name" value="FHA"/>
    <property type="match status" value="1"/>
</dbReference>
<dbReference type="Gene3D" id="2.60.200.20">
    <property type="match status" value="1"/>
</dbReference>
<sequence length="1538" mass="170287">MVWSVRTQPGGTSVRLSQGIFTIGRAACCDMVLSDPAVSSSHCTLLCDGDGGLTVEDRSTNGTYVNRMRLPKGQRRSLASGDTILLSQGAVKLSFEYEADETEEVPVRKKLRKLSVFEGQKLSTKEAVCPSKNMSKSESPPGTAPHDEGGELGILQVSVRLRSASESVPSTLRDSNPAQSAESSGRLSPQTPLDLDIEAIVPGSSFRAEKAESGPVPKGRKRKLERAKTFVGHLSAPALLQWLTKRRCNRQEESTTTEPVFSRSGEERRRAERYLQEQVHFFHEEKDGEEKAGEIILLSPPEMIGSLRSSSFCKGQKGFNSDGFTTVLPSTRLQTDPFVAARATDQWDSIHKSVISEAAKAFTRSKLPKAAFTPWKSQESFQEASDLECALQILQDRSDLEPGRRVLMRRAGAQPKAGLFVDPPQHSAEASAAAQAAQSGVLAALATKNDFQAATFLSEHWAESLRHVRPGVLGTWQTWAWNEPRGRRQQGFRDVLHCCWASREFCLGISGHFVGRRMRAGQTQRAFGLSGGQEHGMCSCGEWLTRSKVKAHACDKYVGKPHDTSNRLKVFWQTRGLLAFRVLFKHQLNPPAVDLTLEAALESALTSLMWSDYWGAAHVTCSWRLCVQPNSKQSPAWAINQTRCEAVPAQPSAGAPLTSQQLILLGWMRLQEARSSYTSRQIIREDLCETDVCLELLVERDFNEKGGLIFRSSGCNYIQRLAPLLTSLDDCVAPLRQRHRGRCLLDAPGTLVLVQAHMLPSWKARQLGHPDFTSRARGICPFGVSPLGVLRSLKVADLVAAEVILASLQLFGSEGYQRHFDSLSKPGLEVWEANLPEPPVADDGGEGGEETLACGDLVELHSLVASEMNGRKGRLLEWQEASGRWSCLLLGQPQGSRKRSRKGERQEKGSLVNVKPCNLKRIGRVRAANKKQRRGIPEPQTRVSKYYAELRAREDYMARRQVDLERQTLRLMRQAAKSSEPWPMALANSGAVLEMFHFNRLVLDDCQLLARDLEQIISGGAPNSLALYLTKVAPLYAVHAIRAQSRWGLADLECLKARQVDMAPMASLLGIQIPWGDAVEAQRFLDAWATDLDGEDGLGTSRSPEALGAWPSGVEEEVHLLDFSLKEHVAYLFRSLERSDELKTPRQRSEHVRSLLQMCCEPVNLEELVKETWSQQRLKSADATLAEEEYKDFELRLQVFQSLAAATTSCGYEREVLLAAAHSGTEQLQSFSSNLQGLEALELQLRHLAQATLEPGAPSAPTLGRPSTHRVGACQACDRLTRPREVLQSLRSAQQRAEKAQQRASRRWRLLQVLLEAAGLPLPEGCSPHLLCHCGAQATRLCGLCGRVACGHETCECGEAVKAVSLEKLTKSKEPERLHGSKLEGMVQQIREVLSSNPKVQCLVFSQWSSTLRKFEDALSTHGLEYFISGRKATVSAETKKPILLLTPDFLYGEKQKDRKEKQKNHAPLHQALDGHCTTRHVFFTNAFYMTPVKGTLLERKIVDFAKANQLGIASKVVLHRFVMGGTIEANADALQQN</sequence>
<evidence type="ECO:0000313" key="3">
    <source>
        <dbReference type="EMBL" id="CAK9112232.1"/>
    </source>
</evidence>
<dbReference type="SMART" id="SM00240">
    <property type="entry name" value="FHA"/>
    <property type="match status" value="1"/>
</dbReference>
<feature type="region of interest" description="Disordered" evidence="1">
    <location>
        <begin position="165"/>
        <end position="194"/>
    </location>
</feature>
<dbReference type="InterPro" id="IPR052256">
    <property type="entry name" value="E3_ubiquitin-ligase_CHFR"/>
</dbReference>
<name>A0ABP0SIM8_9DINO</name>
<dbReference type="CDD" id="cd00060">
    <property type="entry name" value="FHA"/>
    <property type="match status" value="1"/>
</dbReference>
<feature type="domain" description="FHA" evidence="2">
    <location>
        <begin position="21"/>
        <end position="70"/>
    </location>
</feature>
<gene>
    <name evidence="3" type="ORF">CCMP2556_LOCUS52048</name>
</gene>
<evidence type="ECO:0000256" key="1">
    <source>
        <dbReference type="SAM" id="MobiDB-lite"/>
    </source>
</evidence>
<dbReference type="PROSITE" id="PS50006">
    <property type="entry name" value="FHA_DOMAIN"/>
    <property type="match status" value="1"/>
</dbReference>
<dbReference type="PANTHER" id="PTHR16079">
    <property type="entry name" value="UBIQUITIN LIGASE PROTEIN CHFR"/>
    <property type="match status" value="1"/>
</dbReference>
<protein>
    <recommendedName>
        <fullName evidence="2">FHA domain-containing protein</fullName>
    </recommendedName>
</protein>
<accession>A0ABP0SIM8</accession>
<feature type="compositionally biased region" description="Polar residues" evidence="1">
    <location>
        <begin position="165"/>
        <end position="191"/>
    </location>
</feature>
<dbReference type="Proteomes" id="UP001642484">
    <property type="component" value="Unassembled WGS sequence"/>
</dbReference>
<comment type="caution">
    <text evidence="3">The sequence shown here is derived from an EMBL/GenBank/DDBJ whole genome shotgun (WGS) entry which is preliminary data.</text>
</comment>
<reference evidence="3 4" key="1">
    <citation type="submission" date="2024-02" db="EMBL/GenBank/DDBJ databases">
        <authorList>
            <person name="Chen Y."/>
            <person name="Shah S."/>
            <person name="Dougan E. K."/>
            <person name="Thang M."/>
            <person name="Chan C."/>
        </authorList>
    </citation>
    <scope>NUCLEOTIDE SEQUENCE [LARGE SCALE GENOMIC DNA]</scope>
</reference>
<feature type="region of interest" description="Disordered" evidence="1">
    <location>
        <begin position="127"/>
        <end position="150"/>
    </location>
</feature>
<keyword evidence="4" id="KW-1185">Reference proteome</keyword>
<dbReference type="EMBL" id="CAXAMN010027694">
    <property type="protein sequence ID" value="CAK9112232.1"/>
    <property type="molecule type" value="Genomic_DNA"/>
</dbReference>
<dbReference type="PANTHER" id="PTHR16079:SF4">
    <property type="entry name" value="E3 UBIQUITIN-PROTEIN LIGASE CHFR"/>
    <property type="match status" value="1"/>
</dbReference>
<evidence type="ECO:0000313" key="4">
    <source>
        <dbReference type="Proteomes" id="UP001642484"/>
    </source>
</evidence>
<feature type="region of interest" description="Disordered" evidence="1">
    <location>
        <begin position="204"/>
        <end position="223"/>
    </location>
</feature>
<evidence type="ECO:0000259" key="2">
    <source>
        <dbReference type="PROSITE" id="PS50006"/>
    </source>
</evidence>
<dbReference type="InterPro" id="IPR000253">
    <property type="entry name" value="FHA_dom"/>
</dbReference>